<feature type="transmembrane region" description="Helical" evidence="1">
    <location>
        <begin position="276"/>
        <end position="301"/>
    </location>
</feature>
<evidence type="ECO:0000313" key="3">
    <source>
        <dbReference type="Proteomes" id="UP000231581"/>
    </source>
</evidence>
<keyword evidence="1" id="KW-1133">Transmembrane helix</keyword>
<evidence type="ECO:0000256" key="1">
    <source>
        <dbReference type="SAM" id="Phobius"/>
    </source>
</evidence>
<keyword evidence="1" id="KW-0472">Membrane</keyword>
<protein>
    <recommendedName>
        <fullName evidence="4">Glycerophosphoryl diester phosphodiesterase membrane domain-containing protein</fullName>
    </recommendedName>
</protein>
<keyword evidence="1" id="KW-0812">Transmembrane</keyword>
<feature type="transmembrane region" description="Helical" evidence="1">
    <location>
        <begin position="231"/>
        <end position="264"/>
    </location>
</feature>
<reference evidence="2 3" key="1">
    <citation type="submission" date="2017-09" db="EMBL/GenBank/DDBJ databases">
        <title>Depth-based differentiation of microbial function through sediment-hosted aquifers and enrichment of novel symbionts in the deep terrestrial subsurface.</title>
        <authorList>
            <person name="Probst A.J."/>
            <person name="Ladd B."/>
            <person name="Jarett J.K."/>
            <person name="Geller-Mcgrath D.E."/>
            <person name="Sieber C.M."/>
            <person name="Emerson J.B."/>
            <person name="Anantharaman K."/>
            <person name="Thomas B.C."/>
            <person name="Malmstrom R."/>
            <person name="Stieglmeier M."/>
            <person name="Klingl A."/>
            <person name="Woyke T."/>
            <person name="Ryan C.M."/>
            <person name="Banfield J.F."/>
        </authorList>
    </citation>
    <scope>NUCLEOTIDE SEQUENCE [LARGE SCALE GENOMIC DNA]</scope>
    <source>
        <strain evidence="2">CG22_combo_CG10-13_8_21_14_all_47_17</strain>
    </source>
</reference>
<organism evidence="2 3">
    <name type="scientific">Candidatus Uhrbacteria bacterium CG22_combo_CG10-13_8_21_14_all_47_17</name>
    <dbReference type="NCBI Taxonomy" id="1975041"/>
    <lineage>
        <taxon>Bacteria</taxon>
        <taxon>Candidatus Uhriibacteriota</taxon>
    </lineage>
</organism>
<dbReference type="EMBL" id="PCSZ01000039">
    <property type="protein sequence ID" value="PIP60671.1"/>
    <property type="molecule type" value="Genomic_DNA"/>
</dbReference>
<dbReference type="Proteomes" id="UP000231581">
    <property type="component" value="Unassembled WGS sequence"/>
</dbReference>
<feature type="transmembrane region" description="Helical" evidence="1">
    <location>
        <begin position="30"/>
        <end position="50"/>
    </location>
</feature>
<dbReference type="AlphaFoldDB" id="A0A2H0BSQ2"/>
<evidence type="ECO:0000313" key="2">
    <source>
        <dbReference type="EMBL" id="PIP60671.1"/>
    </source>
</evidence>
<name>A0A2H0BSQ2_9BACT</name>
<comment type="caution">
    <text evidence="2">The sequence shown here is derived from an EMBL/GenBank/DDBJ whole genome shotgun (WGS) entry which is preliminary data.</text>
</comment>
<sequence>MIRKTNKRMFKPVYRELIRSSLTDAWKDRWLWPLAVFAALLHTGGIYDVIIHSMHMVQVEGAALIRGGISPDVLYGWANLTLQNGWFPFLGTLQSVIFSILFVLTLLALSVIAQGALTFGIGGRVRGKKPSFRECLTAGAHAFGKLAMLNIITIGAIWLSRLLLLLPYGYAQTGTSSVFILIYFLTALVFIALIIAFTSIHFFALNAILLQDAHLMEALKRSILLLQKGWVAVLELAFLLFGIGVALFMLAAVVFAIMFIPIFFLMIGALLTSFQAGIFFGYSVIVFLAIVIALIAGAFTVTFQFAAWHRLFIKLGEGGPVAKLHRWSHWFLGAPQPKKK</sequence>
<accession>A0A2H0BSQ2</accession>
<gene>
    <name evidence="2" type="ORF">COX00_01770</name>
</gene>
<feature type="transmembrane region" description="Helical" evidence="1">
    <location>
        <begin position="96"/>
        <end position="121"/>
    </location>
</feature>
<feature type="transmembrane region" description="Helical" evidence="1">
    <location>
        <begin position="180"/>
        <end position="210"/>
    </location>
</feature>
<proteinExistence type="predicted"/>
<evidence type="ECO:0008006" key="4">
    <source>
        <dbReference type="Google" id="ProtNLM"/>
    </source>
</evidence>
<feature type="transmembrane region" description="Helical" evidence="1">
    <location>
        <begin position="142"/>
        <end position="160"/>
    </location>
</feature>